<dbReference type="InterPro" id="IPR011990">
    <property type="entry name" value="TPR-like_helical_dom_sf"/>
</dbReference>
<keyword evidence="4" id="KW-0472">Membrane</keyword>
<keyword evidence="9" id="KW-1185">Reference proteome</keyword>
<keyword evidence="3" id="KW-0732">Signal</keyword>
<accession>A0ABV1GUF0</accession>
<proteinExistence type="inferred from homology"/>
<protein>
    <submittedName>
        <fullName evidence="8">RagB/SusD family nutrient uptake outer membrane protein</fullName>
    </submittedName>
</protein>
<gene>
    <name evidence="8" type="ORF">WMO46_03520</name>
</gene>
<evidence type="ECO:0000313" key="8">
    <source>
        <dbReference type="EMBL" id="MEQ2544020.1"/>
    </source>
</evidence>
<dbReference type="InterPro" id="IPR012944">
    <property type="entry name" value="SusD_RagB_dom"/>
</dbReference>
<keyword evidence="5" id="KW-0998">Cell outer membrane</keyword>
<feature type="domain" description="SusD-like N-terminal" evidence="7">
    <location>
        <begin position="21"/>
        <end position="199"/>
    </location>
</feature>
<reference evidence="8 9" key="1">
    <citation type="submission" date="2024-03" db="EMBL/GenBank/DDBJ databases">
        <title>Human intestinal bacterial collection.</title>
        <authorList>
            <person name="Pauvert C."/>
            <person name="Hitch T.C.A."/>
            <person name="Clavel T."/>
        </authorList>
    </citation>
    <scope>NUCLEOTIDE SEQUENCE [LARGE SCALE GENOMIC DNA]</scope>
    <source>
        <strain evidence="8 9">CLA-KB-H122</strain>
    </source>
</reference>
<evidence type="ECO:0000256" key="5">
    <source>
        <dbReference type="ARBA" id="ARBA00023237"/>
    </source>
</evidence>
<dbReference type="Pfam" id="PF14322">
    <property type="entry name" value="SusD-like_3"/>
    <property type="match status" value="1"/>
</dbReference>
<dbReference type="RefSeq" id="WP_349093804.1">
    <property type="nucleotide sequence ID" value="NZ_JBBMFL010000003.1"/>
</dbReference>
<feature type="domain" description="RagB/SusD" evidence="6">
    <location>
        <begin position="335"/>
        <end position="570"/>
    </location>
</feature>
<dbReference type="Pfam" id="PF07980">
    <property type="entry name" value="SusD_RagB"/>
    <property type="match status" value="1"/>
</dbReference>
<evidence type="ECO:0000256" key="2">
    <source>
        <dbReference type="ARBA" id="ARBA00006275"/>
    </source>
</evidence>
<dbReference type="Proteomes" id="UP001460202">
    <property type="component" value="Unassembled WGS sequence"/>
</dbReference>
<evidence type="ECO:0000256" key="1">
    <source>
        <dbReference type="ARBA" id="ARBA00004442"/>
    </source>
</evidence>
<dbReference type="EMBL" id="JBBMFL010000003">
    <property type="protein sequence ID" value="MEQ2544020.1"/>
    <property type="molecule type" value="Genomic_DNA"/>
</dbReference>
<name>A0ABV1GUF0_9BACT</name>
<dbReference type="Gene3D" id="1.25.40.390">
    <property type="match status" value="1"/>
</dbReference>
<evidence type="ECO:0000256" key="3">
    <source>
        <dbReference type="ARBA" id="ARBA00022729"/>
    </source>
</evidence>
<dbReference type="InterPro" id="IPR033985">
    <property type="entry name" value="SusD-like_N"/>
</dbReference>
<comment type="caution">
    <text evidence="8">The sequence shown here is derived from an EMBL/GenBank/DDBJ whole genome shotgun (WGS) entry which is preliminary data.</text>
</comment>
<comment type="subcellular location">
    <subcellularLocation>
        <location evidence="1">Cell outer membrane</location>
    </subcellularLocation>
</comment>
<evidence type="ECO:0000259" key="7">
    <source>
        <dbReference type="Pfam" id="PF14322"/>
    </source>
</evidence>
<sequence>MKSIIKYTSVFLSVFLVSCVDFLEEKITTSYDGSVMVSSPEALEANVLGIHRQLASSGFKSGTFCEWLAPASGLAHWSNTSALTNPLERWACCLKFTRFSQHPEAYDSFTSFYRSIYLCNSLLAAMQSSPVDDAYKKEIEGEVYFLRAMAYFYLVRLYGDVTLHTEAPTSLSEVYGPRADFWVVYCQIIKDLNLAVTQMRDWNRMVEIAGGNASGRVCNYAAIACRSLVYLTIGTLLAHPDDNFWVNRTPDFSEIEIADAGDAFRKALSDAEDVIDHGPFELCPDYRQLFRWTEAGDWQLKERIWVMPRSPEAGDAESGLTMWALPNRYMGTSNVDNFGRCRPDRWFFQRWCEDYGGQKGTGSYNKNVYVSCSDPRLSVNLIYNSYPGQNKTLYNCYPADNRIFPGNETMMKHYGLPYYKKYYDPTYDNSVGNADLYVMRLAEVYLIAAESCANLCESASDAYGTKAIDYVNVILERARNSVDGEPAAEPQAWTASKFNNSKEGLVNAIFWERCYEMPFEHHEYFDTHRMGARWLAENIAKPKNAFLYLNEQEDYTKDGIDYSGYRTIYYGRDFRYDEDWTLVRKGLISSYPYDELIYNTSLDVNKSDPNLGQNPAEVYWR</sequence>
<evidence type="ECO:0000313" key="9">
    <source>
        <dbReference type="Proteomes" id="UP001460202"/>
    </source>
</evidence>
<evidence type="ECO:0000256" key="4">
    <source>
        <dbReference type="ARBA" id="ARBA00023136"/>
    </source>
</evidence>
<organism evidence="8 9">
    <name type="scientific">Alistipes intestinihominis</name>
    <dbReference type="NCBI Taxonomy" id="3133172"/>
    <lineage>
        <taxon>Bacteria</taxon>
        <taxon>Pseudomonadati</taxon>
        <taxon>Bacteroidota</taxon>
        <taxon>Bacteroidia</taxon>
        <taxon>Bacteroidales</taxon>
        <taxon>Rikenellaceae</taxon>
        <taxon>Alistipes</taxon>
    </lineage>
</organism>
<dbReference type="SUPFAM" id="SSF48452">
    <property type="entry name" value="TPR-like"/>
    <property type="match status" value="1"/>
</dbReference>
<evidence type="ECO:0000259" key="6">
    <source>
        <dbReference type="Pfam" id="PF07980"/>
    </source>
</evidence>
<comment type="similarity">
    <text evidence="2">Belongs to the SusD family.</text>
</comment>
<dbReference type="PROSITE" id="PS51257">
    <property type="entry name" value="PROKAR_LIPOPROTEIN"/>
    <property type="match status" value="1"/>
</dbReference>